<sequence>AGTRQARYAGLSEQITEPVPNERIGVSHDAMNLSFRFAIDIVPELSSENAVVIRLAVGGGPLFISVALKERVRRRRVALSNS</sequence>
<dbReference type="AlphaFoldDB" id="A0A4R0WYW2"/>
<accession>A0A4R0WYW2</accession>
<organism evidence="1 2">
    <name type="scientific">Paraburkholderia steynii</name>
    <dbReference type="NCBI Taxonomy" id="1245441"/>
    <lineage>
        <taxon>Bacteria</taxon>
        <taxon>Pseudomonadati</taxon>
        <taxon>Pseudomonadota</taxon>
        <taxon>Betaproteobacteria</taxon>
        <taxon>Burkholderiales</taxon>
        <taxon>Burkholderiaceae</taxon>
        <taxon>Paraburkholderia</taxon>
    </lineage>
</organism>
<proteinExistence type="predicted"/>
<protein>
    <submittedName>
        <fullName evidence="1">Uncharacterized protein</fullName>
    </submittedName>
</protein>
<gene>
    <name evidence="1" type="ORF">BZM27_53565</name>
</gene>
<dbReference type="Proteomes" id="UP000294200">
    <property type="component" value="Unassembled WGS sequence"/>
</dbReference>
<reference evidence="1 2" key="1">
    <citation type="submission" date="2017-02" db="EMBL/GenBank/DDBJ databases">
        <title>Paraburkholderia sophoroidis sp. nov. and Paraburkholderia steynii sp. nov. rhizobial symbionts of the fynbos legume Hypocalyptus sophoroides.</title>
        <authorList>
            <person name="Steenkamp E.T."/>
            <person name="Beukes C.W."/>
            <person name="Van Zyl E."/>
            <person name="Avontuur J."/>
            <person name="Chan W.Y."/>
            <person name="Hassen A."/>
            <person name="Palmer M."/>
            <person name="Mthombeni L."/>
            <person name="Phalane F."/>
            <person name="Sereme K."/>
            <person name="Venter S.N."/>
        </authorList>
    </citation>
    <scope>NUCLEOTIDE SEQUENCE [LARGE SCALE GENOMIC DNA]</scope>
    <source>
        <strain evidence="1 2">HC1.1ba</strain>
    </source>
</reference>
<evidence type="ECO:0000313" key="2">
    <source>
        <dbReference type="Proteomes" id="UP000294200"/>
    </source>
</evidence>
<evidence type="ECO:0000313" key="1">
    <source>
        <dbReference type="EMBL" id="TCG02744.1"/>
    </source>
</evidence>
<dbReference type="EMBL" id="MWML01000790">
    <property type="protein sequence ID" value="TCG02744.1"/>
    <property type="molecule type" value="Genomic_DNA"/>
</dbReference>
<keyword evidence="2" id="KW-1185">Reference proteome</keyword>
<feature type="non-terminal residue" evidence="1">
    <location>
        <position position="1"/>
    </location>
</feature>
<name>A0A4R0WYW2_9BURK</name>
<comment type="caution">
    <text evidence="1">The sequence shown here is derived from an EMBL/GenBank/DDBJ whole genome shotgun (WGS) entry which is preliminary data.</text>
</comment>